<proteinExistence type="predicted"/>
<accession>A0A834LC53</accession>
<evidence type="ECO:0000313" key="2">
    <source>
        <dbReference type="Proteomes" id="UP000626092"/>
    </source>
</evidence>
<protein>
    <submittedName>
        <fullName evidence="1">Uncharacterized protein</fullName>
    </submittedName>
</protein>
<gene>
    <name evidence="1" type="ORF">RHSIM_Rhsim10G0124500</name>
</gene>
<name>A0A834LC53_RHOSS</name>
<organism evidence="1 2">
    <name type="scientific">Rhododendron simsii</name>
    <name type="common">Sims's rhododendron</name>
    <dbReference type="NCBI Taxonomy" id="118357"/>
    <lineage>
        <taxon>Eukaryota</taxon>
        <taxon>Viridiplantae</taxon>
        <taxon>Streptophyta</taxon>
        <taxon>Embryophyta</taxon>
        <taxon>Tracheophyta</taxon>
        <taxon>Spermatophyta</taxon>
        <taxon>Magnoliopsida</taxon>
        <taxon>eudicotyledons</taxon>
        <taxon>Gunneridae</taxon>
        <taxon>Pentapetalae</taxon>
        <taxon>asterids</taxon>
        <taxon>Ericales</taxon>
        <taxon>Ericaceae</taxon>
        <taxon>Ericoideae</taxon>
        <taxon>Rhodoreae</taxon>
        <taxon>Rhododendron</taxon>
    </lineage>
</organism>
<comment type="caution">
    <text evidence="1">The sequence shown here is derived from an EMBL/GenBank/DDBJ whole genome shotgun (WGS) entry which is preliminary data.</text>
</comment>
<reference evidence="1" key="1">
    <citation type="submission" date="2019-11" db="EMBL/GenBank/DDBJ databases">
        <authorList>
            <person name="Liu Y."/>
            <person name="Hou J."/>
            <person name="Li T.-Q."/>
            <person name="Guan C.-H."/>
            <person name="Wu X."/>
            <person name="Wu H.-Z."/>
            <person name="Ling F."/>
            <person name="Zhang R."/>
            <person name="Shi X.-G."/>
            <person name="Ren J.-P."/>
            <person name="Chen E.-F."/>
            <person name="Sun J.-M."/>
        </authorList>
    </citation>
    <scope>NUCLEOTIDE SEQUENCE</scope>
    <source>
        <strain evidence="1">Adult_tree_wgs_1</strain>
        <tissue evidence="1">Leaves</tissue>
    </source>
</reference>
<dbReference type="Proteomes" id="UP000626092">
    <property type="component" value="Unassembled WGS sequence"/>
</dbReference>
<keyword evidence="2" id="KW-1185">Reference proteome</keyword>
<dbReference type="EMBL" id="WJXA01000010">
    <property type="protein sequence ID" value="KAF7128851.1"/>
    <property type="molecule type" value="Genomic_DNA"/>
</dbReference>
<sequence>MLRTGDYTREEIERHTRPVEDMTAYLSPSLDYASYRERYLAYRLRMEEQLSGAFEPGGNESEAAIGASGKDRVVSVVTWEGIEGERVIPSRSAGITLPEAEVPRAWVENVYRLLLDCFTVIRQGVMGVSPEVLPRGATAAA</sequence>
<dbReference type="AlphaFoldDB" id="A0A834LC53"/>
<evidence type="ECO:0000313" key="1">
    <source>
        <dbReference type="EMBL" id="KAF7128851.1"/>
    </source>
</evidence>